<dbReference type="InterPro" id="IPR001902">
    <property type="entry name" value="SLC26A/SulP_fam"/>
</dbReference>
<evidence type="ECO:0000256" key="6">
    <source>
        <dbReference type="SAM" id="Phobius"/>
    </source>
</evidence>
<name>A0AAV4CCL7_9GAST</name>
<evidence type="ECO:0000256" key="4">
    <source>
        <dbReference type="ARBA" id="ARBA00023136"/>
    </source>
</evidence>
<dbReference type="GO" id="GO:0055085">
    <property type="term" value="P:transmembrane transport"/>
    <property type="evidence" value="ECO:0007669"/>
    <property type="project" value="InterPro"/>
</dbReference>
<evidence type="ECO:0000313" key="8">
    <source>
        <dbReference type="EMBL" id="GFO29618.1"/>
    </source>
</evidence>
<feature type="region of interest" description="Disordered" evidence="5">
    <location>
        <begin position="173"/>
        <end position="192"/>
    </location>
</feature>
<keyword evidence="3 6" id="KW-1133">Transmembrane helix</keyword>
<protein>
    <submittedName>
        <fullName evidence="8">Sulfate transporter</fullName>
    </submittedName>
</protein>
<evidence type="ECO:0000313" key="9">
    <source>
        <dbReference type="Proteomes" id="UP000735302"/>
    </source>
</evidence>
<feature type="transmembrane region" description="Helical" evidence="6">
    <location>
        <begin position="101"/>
        <end position="127"/>
    </location>
</feature>
<evidence type="ECO:0000259" key="7">
    <source>
        <dbReference type="Pfam" id="PF00916"/>
    </source>
</evidence>
<comment type="subcellular location">
    <subcellularLocation>
        <location evidence="1">Membrane</location>
        <topology evidence="1">Multi-pass membrane protein</topology>
    </subcellularLocation>
</comment>
<proteinExistence type="predicted"/>
<dbReference type="InterPro" id="IPR011547">
    <property type="entry name" value="SLC26A/SulP_dom"/>
</dbReference>
<sequence length="369" mass="40961">MESFPVMNAAEAVKMGYSGHKYPNLVDFENKFKDPEEKQTLSTTFREFWAEKKANCNVIQYIKRLFPIVETITSYNCKEDLPNDFIAGLTSGIMMIPQGMAFAALSTLPPIVGLYISFFSSISYAVLGTGRQVSWGCMAVLSIMMATILDKYDATVLKTRPLTCLNDSAEAETSETSFTGDNFSPDPSDPVTSRRMEVASGVSFMAGLVFIAASRLGFSRVSNLLSNSLITGFTVGIAFHVGTSQLKEIFGVSVPRQSGIGSIIKTWIEVIKKVPDTNVATLLISTTCIIIIYSVKRFINEKHMKELRVPIPIDLFVAIIATLMTEYGKIHEDYDFRVSRGIALHFLDQVAVALRFNSIFCLCSHRYFI</sequence>
<organism evidence="8 9">
    <name type="scientific">Plakobranchus ocellatus</name>
    <dbReference type="NCBI Taxonomy" id="259542"/>
    <lineage>
        <taxon>Eukaryota</taxon>
        <taxon>Metazoa</taxon>
        <taxon>Spiralia</taxon>
        <taxon>Lophotrochozoa</taxon>
        <taxon>Mollusca</taxon>
        <taxon>Gastropoda</taxon>
        <taxon>Heterobranchia</taxon>
        <taxon>Euthyneura</taxon>
        <taxon>Panpulmonata</taxon>
        <taxon>Sacoglossa</taxon>
        <taxon>Placobranchoidea</taxon>
        <taxon>Plakobranchidae</taxon>
        <taxon>Plakobranchus</taxon>
    </lineage>
</organism>
<comment type="caution">
    <text evidence="8">The sequence shown here is derived from an EMBL/GenBank/DDBJ whole genome shotgun (WGS) entry which is preliminary data.</text>
</comment>
<evidence type="ECO:0000256" key="3">
    <source>
        <dbReference type="ARBA" id="ARBA00022989"/>
    </source>
</evidence>
<reference evidence="8 9" key="1">
    <citation type="journal article" date="2021" name="Elife">
        <title>Chloroplast acquisition without the gene transfer in kleptoplastic sea slugs, Plakobranchus ocellatus.</title>
        <authorList>
            <person name="Maeda T."/>
            <person name="Takahashi S."/>
            <person name="Yoshida T."/>
            <person name="Shimamura S."/>
            <person name="Takaki Y."/>
            <person name="Nagai Y."/>
            <person name="Toyoda A."/>
            <person name="Suzuki Y."/>
            <person name="Arimoto A."/>
            <person name="Ishii H."/>
            <person name="Satoh N."/>
            <person name="Nishiyama T."/>
            <person name="Hasebe M."/>
            <person name="Maruyama T."/>
            <person name="Minagawa J."/>
            <person name="Obokata J."/>
            <person name="Shigenobu S."/>
        </authorList>
    </citation>
    <scope>NUCLEOTIDE SEQUENCE [LARGE SCALE GENOMIC DNA]</scope>
</reference>
<dbReference type="PANTHER" id="PTHR11814">
    <property type="entry name" value="SULFATE TRANSPORTER"/>
    <property type="match status" value="1"/>
</dbReference>
<dbReference type="Proteomes" id="UP000735302">
    <property type="component" value="Unassembled WGS sequence"/>
</dbReference>
<feature type="domain" description="SLC26A/SulP transporter" evidence="7">
    <location>
        <begin position="83"/>
        <end position="345"/>
    </location>
</feature>
<dbReference type="GO" id="GO:0016020">
    <property type="term" value="C:membrane"/>
    <property type="evidence" value="ECO:0007669"/>
    <property type="project" value="UniProtKB-SubCell"/>
</dbReference>
<dbReference type="EMBL" id="BLXT01006181">
    <property type="protein sequence ID" value="GFO29618.1"/>
    <property type="molecule type" value="Genomic_DNA"/>
</dbReference>
<dbReference type="Pfam" id="PF00916">
    <property type="entry name" value="Sulfate_transp"/>
    <property type="match status" value="1"/>
</dbReference>
<feature type="transmembrane region" description="Helical" evidence="6">
    <location>
        <begin position="279"/>
        <end position="299"/>
    </location>
</feature>
<evidence type="ECO:0000256" key="5">
    <source>
        <dbReference type="SAM" id="MobiDB-lite"/>
    </source>
</evidence>
<feature type="transmembrane region" description="Helical" evidence="6">
    <location>
        <begin position="133"/>
        <end position="152"/>
    </location>
</feature>
<accession>A0AAV4CCL7</accession>
<evidence type="ECO:0000256" key="1">
    <source>
        <dbReference type="ARBA" id="ARBA00004141"/>
    </source>
</evidence>
<evidence type="ECO:0000256" key="2">
    <source>
        <dbReference type="ARBA" id="ARBA00022692"/>
    </source>
</evidence>
<keyword evidence="2 6" id="KW-0812">Transmembrane</keyword>
<keyword evidence="4 6" id="KW-0472">Membrane</keyword>
<keyword evidence="9" id="KW-1185">Reference proteome</keyword>
<dbReference type="AlphaFoldDB" id="A0AAV4CCL7"/>
<feature type="transmembrane region" description="Helical" evidence="6">
    <location>
        <begin position="198"/>
        <end position="218"/>
    </location>
</feature>
<gene>
    <name evidence="8" type="ORF">PoB_005612300</name>
</gene>